<keyword evidence="2" id="KW-0812">Transmembrane</keyword>
<keyword evidence="2" id="KW-1133">Transmembrane helix</keyword>
<name>A0A6J8B4C4_MYTCO</name>
<evidence type="ECO:0000313" key="4">
    <source>
        <dbReference type="EMBL" id="CAC5378712.1"/>
    </source>
</evidence>
<dbReference type="PANTHER" id="PTHR16502:SF0">
    <property type="entry name" value="KERATINOCYTE-ASSOCIATED TRANSMEMBRANE PROTEIN 2"/>
    <property type="match status" value="1"/>
</dbReference>
<dbReference type="AlphaFoldDB" id="A0A6J8B4C4"/>
<evidence type="ECO:0008006" key="6">
    <source>
        <dbReference type="Google" id="ProtNLM"/>
    </source>
</evidence>
<proteinExistence type="predicted"/>
<feature type="compositionally biased region" description="Polar residues" evidence="1">
    <location>
        <begin position="228"/>
        <end position="266"/>
    </location>
</feature>
<accession>A0A6J8B4C4</accession>
<feature type="compositionally biased region" description="Basic and acidic residues" evidence="1">
    <location>
        <begin position="188"/>
        <end position="197"/>
    </location>
</feature>
<feature type="compositionally biased region" description="Basic and acidic residues" evidence="1">
    <location>
        <begin position="205"/>
        <end position="214"/>
    </location>
</feature>
<feature type="region of interest" description="Disordered" evidence="1">
    <location>
        <begin position="45"/>
        <end position="80"/>
    </location>
</feature>
<feature type="compositionally biased region" description="Basic and acidic residues" evidence="1">
    <location>
        <begin position="299"/>
        <end position="308"/>
    </location>
</feature>
<gene>
    <name evidence="4" type="ORF">MCOR_14862</name>
</gene>
<evidence type="ECO:0000313" key="5">
    <source>
        <dbReference type="Proteomes" id="UP000507470"/>
    </source>
</evidence>
<organism evidence="4 5">
    <name type="scientific">Mytilus coruscus</name>
    <name type="common">Sea mussel</name>
    <dbReference type="NCBI Taxonomy" id="42192"/>
    <lineage>
        <taxon>Eukaryota</taxon>
        <taxon>Metazoa</taxon>
        <taxon>Spiralia</taxon>
        <taxon>Lophotrochozoa</taxon>
        <taxon>Mollusca</taxon>
        <taxon>Bivalvia</taxon>
        <taxon>Autobranchia</taxon>
        <taxon>Pteriomorphia</taxon>
        <taxon>Mytilida</taxon>
        <taxon>Mytiloidea</taxon>
        <taxon>Mytilidae</taxon>
        <taxon>Mytilinae</taxon>
        <taxon>Mytilus</taxon>
    </lineage>
</organism>
<feature type="chain" id="PRO_5026990661" description="Trans-Golgi network integral membrane protein 2" evidence="3">
    <location>
        <begin position="29"/>
        <end position="394"/>
    </location>
</feature>
<feature type="compositionally biased region" description="Low complexity" evidence="1">
    <location>
        <begin position="139"/>
        <end position="150"/>
    </location>
</feature>
<feature type="compositionally biased region" description="Basic and acidic residues" evidence="1">
    <location>
        <begin position="367"/>
        <end position="378"/>
    </location>
</feature>
<dbReference type="OrthoDB" id="5846619at2759"/>
<keyword evidence="2" id="KW-0472">Membrane</keyword>
<feature type="region of interest" description="Disordered" evidence="1">
    <location>
        <begin position="111"/>
        <end position="316"/>
    </location>
</feature>
<evidence type="ECO:0000256" key="2">
    <source>
        <dbReference type="SAM" id="Phobius"/>
    </source>
</evidence>
<feature type="compositionally biased region" description="Low complexity" evidence="1">
    <location>
        <begin position="68"/>
        <end position="80"/>
    </location>
</feature>
<dbReference type="InterPro" id="IPR037645">
    <property type="entry name" value="KCT2"/>
</dbReference>
<evidence type="ECO:0000256" key="1">
    <source>
        <dbReference type="SAM" id="MobiDB-lite"/>
    </source>
</evidence>
<feature type="compositionally biased region" description="Polar residues" evidence="1">
    <location>
        <begin position="125"/>
        <end position="138"/>
    </location>
</feature>
<feature type="compositionally biased region" description="Low complexity" evidence="1">
    <location>
        <begin position="111"/>
        <end position="124"/>
    </location>
</feature>
<protein>
    <recommendedName>
        <fullName evidence="6">Trans-Golgi network integral membrane protein 2</fullName>
    </recommendedName>
</protein>
<feature type="compositionally biased region" description="Basic and acidic residues" evidence="1">
    <location>
        <begin position="170"/>
        <end position="180"/>
    </location>
</feature>
<feature type="transmembrane region" description="Helical" evidence="2">
    <location>
        <begin position="326"/>
        <end position="344"/>
    </location>
</feature>
<keyword evidence="3" id="KW-0732">Signal</keyword>
<reference evidence="4 5" key="1">
    <citation type="submission" date="2020-06" db="EMBL/GenBank/DDBJ databases">
        <authorList>
            <person name="Li R."/>
            <person name="Bekaert M."/>
        </authorList>
    </citation>
    <scope>NUCLEOTIDE SEQUENCE [LARGE SCALE GENOMIC DNA]</scope>
    <source>
        <strain evidence="5">wild</strain>
    </source>
</reference>
<sequence>MMAMQENRNISLIWMFIFVCLQCLVVKSLPISTSTAVSINHTVHSQTDKGSGTLVDPTAMTTQNITPNDTNNESNENVNTHNKTTVNTLIDNKTSNGQANKISTLWIGTTNTTVSPTSQTPTLTKSLETKTTNSTVSPTSQTPTITKTTTDVNKSPASPKNDITESPTSKNHDESPKNKTPESTTNKNPDESLKNKTPESTTNKNPDESLKNKTPESTTNKNPDELTNKNLPPNSATSKKPTGSGGQNELSTTKKPNKTQDQSVINKSTTTKKPTESPDQNVQNKIPGSKISLDTGETNDGKKDENKKPMNSGTLYEDDEDSGGHFMAYFITFVVICIAGYIIYHNKQKILAFILEGKKDGSRRRPNSKEYKRLKTDEVMPSLEKNTSDNKYIY</sequence>
<feature type="signal peptide" evidence="3">
    <location>
        <begin position="1"/>
        <end position="28"/>
    </location>
</feature>
<dbReference type="EMBL" id="CACVKT020002586">
    <property type="protein sequence ID" value="CAC5378712.1"/>
    <property type="molecule type" value="Genomic_DNA"/>
</dbReference>
<evidence type="ECO:0000256" key="3">
    <source>
        <dbReference type="SAM" id="SignalP"/>
    </source>
</evidence>
<dbReference type="PANTHER" id="PTHR16502">
    <property type="entry name" value="KERATINOCYTE-ASSOCIATED TRANSMEMBRANE PROTEIN 2"/>
    <property type="match status" value="1"/>
</dbReference>
<keyword evidence="5" id="KW-1185">Reference proteome</keyword>
<dbReference type="Proteomes" id="UP000507470">
    <property type="component" value="Unassembled WGS sequence"/>
</dbReference>
<feature type="region of interest" description="Disordered" evidence="1">
    <location>
        <begin position="360"/>
        <end position="379"/>
    </location>
</feature>